<dbReference type="InterPro" id="IPR050820">
    <property type="entry name" value="MFS_Sugar_Transporter"/>
</dbReference>
<dbReference type="PROSITE" id="PS00217">
    <property type="entry name" value="SUGAR_TRANSPORT_2"/>
    <property type="match status" value="1"/>
</dbReference>
<dbReference type="InterPro" id="IPR005828">
    <property type="entry name" value="MFS_sugar_transport-like"/>
</dbReference>
<proteinExistence type="inferred from homology"/>
<dbReference type="GO" id="GO:0022857">
    <property type="term" value="F:transmembrane transporter activity"/>
    <property type="evidence" value="ECO:0007669"/>
    <property type="project" value="InterPro"/>
</dbReference>
<keyword evidence="3 7" id="KW-0813">Transport</keyword>
<feature type="transmembrane region" description="Helical" evidence="8">
    <location>
        <begin position="150"/>
        <end position="168"/>
    </location>
</feature>
<dbReference type="PROSITE" id="PS00216">
    <property type="entry name" value="SUGAR_TRANSPORT_1"/>
    <property type="match status" value="2"/>
</dbReference>
<feature type="transmembrane region" description="Helical" evidence="8">
    <location>
        <begin position="259"/>
        <end position="285"/>
    </location>
</feature>
<feature type="transmembrane region" description="Helical" evidence="8">
    <location>
        <begin position="328"/>
        <end position="348"/>
    </location>
</feature>
<keyword evidence="5 8" id="KW-1133">Transmembrane helix</keyword>
<feature type="transmembrane region" description="Helical" evidence="8">
    <location>
        <begin position="92"/>
        <end position="111"/>
    </location>
</feature>
<dbReference type="PROSITE" id="PS50850">
    <property type="entry name" value="MFS"/>
    <property type="match status" value="1"/>
</dbReference>
<gene>
    <name evidence="10" type="ORF">GCM10007962_06320</name>
</gene>
<dbReference type="PANTHER" id="PTHR48023">
    <property type="entry name" value="D-XYLOSE-PROTON SYMPORTER-LIKE 2"/>
    <property type="match status" value="1"/>
</dbReference>
<dbReference type="InterPro" id="IPR005829">
    <property type="entry name" value="Sugar_transporter_CS"/>
</dbReference>
<reference evidence="10" key="1">
    <citation type="journal article" date="2014" name="Int. J. Syst. Evol. Microbiol.">
        <title>Complete genome sequence of Corynebacterium casei LMG S-19264T (=DSM 44701T), isolated from a smear-ripened cheese.</title>
        <authorList>
            <consortium name="US DOE Joint Genome Institute (JGI-PGF)"/>
            <person name="Walter F."/>
            <person name="Albersmeier A."/>
            <person name="Kalinowski J."/>
            <person name="Ruckert C."/>
        </authorList>
    </citation>
    <scope>NUCLEOTIDE SEQUENCE</scope>
    <source>
        <strain evidence="10">JCM 12862</strain>
    </source>
</reference>
<comment type="caution">
    <text evidence="10">The sequence shown here is derived from an EMBL/GenBank/DDBJ whole genome shotgun (WGS) entry which is preliminary data.</text>
</comment>
<dbReference type="PANTHER" id="PTHR48023:SF4">
    <property type="entry name" value="D-XYLOSE-PROTON SYMPORTER-LIKE 2"/>
    <property type="match status" value="1"/>
</dbReference>
<feature type="domain" description="Major facilitator superfamily (MFS) profile" evidence="9">
    <location>
        <begin position="26"/>
        <end position="507"/>
    </location>
</feature>
<evidence type="ECO:0000256" key="7">
    <source>
        <dbReference type="RuleBase" id="RU003346"/>
    </source>
</evidence>
<evidence type="ECO:0000256" key="5">
    <source>
        <dbReference type="ARBA" id="ARBA00022989"/>
    </source>
</evidence>
<feature type="transmembrane region" description="Helical" evidence="8">
    <location>
        <begin position="485"/>
        <end position="503"/>
    </location>
</feature>
<evidence type="ECO:0000256" key="2">
    <source>
        <dbReference type="ARBA" id="ARBA00010992"/>
    </source>
</evidence>
<name>A0A8J3BE43_9FLAO</name>
<dbReference type="PRINTS" id="PR00171">
    <property type="entry name" value="SUGRTRNSPORT"/>
</dbReference>
<evidence type="ECO:0000259" key="9">
    <source>
        <dbReference type="PROSITE" id="PS50850"/>
    </source>
</evidence>
<evidence type="ECO:0000256" key="1">
    <source>
        <dbReference type="ARBA" id="ARBA00004141"/>
    </source>
</evidence>
<dbReference type="InterPro" id="IPR003663">
    <property type="entry name" value="Sugar/inositol_transpt"/>
</dbReference>
<comment type="subcellular location">
    <subcellularLocation>
        <location evidence="1">Membrane</location>
        <topology evidence="1">Multi-pass membrane protein</topology>
    </subcellularLocation>
</comment>
<evidence type="ECO:0000256" key="4">
    <source>
        <dbReference type="ARBA" id="ARBA00022692"/>
    </source>
</evidence>
<evidence type="ECO:0000256" key="3">
    <source>
        <dbReference type="ARBA" id="ARBA00022448"/>
    </source>
</evidence>
<dbReference type="InterPro" id="IPR036259">
    <property type="entry name" value="MFS_trans_sf"/>
</dbReference>
<organism evidence="10 11">
    <name type="scientific">Yeosuana aromativorans</name>
    <dbReference type="NCBI Taxonomy" id="288019"/>
    <lineage>
        <taxon>Bacteria</taxon>
        <taxon>Pseudomonadati</taxon>
        <taxon>Bacteroidota</taxon>
        <taxon>Flavobacteriia</taxon>
        <taxon>Flavobacteriales</taxon>
        <taxon>Flavobacteriaceae</taxon>
        <taxon>Yeosuana</taxon>
    </lineage>
</organism>
<dbReference type="RefSeq" id="WP_229669429.1">
    <property type="nucleotide sequence ID" value="NZ_BMNR01000001.1"/>
</dbReference>
<keyword evidence="11" id="KW-1185">Reference proteome</keyword>
<feature type="transmembrane region" description="Helical" evidence="8">
    <location>
        <begin position="117"/>
        <end position="138"/>
    </location>
</feature>
<dbReference type="GO" id="GO:0016020">
    <property type="term" value="C:membrane"/>
    <property type="evidence" value="ECO:0007669"/>
    <property type="project" value="UniProtKB-SubCell"/>
</dbReference>
<dbReference type="Proteomes" id="UP000612329">
    <property type="component" value="Unassembled WGS sequence"/>
</dbReference>
<keyword evidence="6 8" id="KW-0472">Membrane</keyword>
<protein>
    <recommendedName>
        <fullName evidence="9">Major facilitator superfamily (MFS) profile domain-containing protein</fullName>
    </recommendedName>
</protein>
<dbReference type="InterPro" id="IPR020846">
    <property type="entry name" value="MFS_dom"/>
</dbReference>
<sequence length="521" mass="57288">MNKMVNKDIKDPSIKVKMNKSYTILISLIVALGGFLLGFDSAVISGAVKGITIYFEMTPTMVGFSVGCVVFGAMAGNLLAGPMSDWLGRKKVLIIVAALFSISAIWSALATGYAEFIIARMIGGIGIGGAILIAPIYIAEIAPPKLRGTLVSFNQLNIVIGISVAYFSNYFLVDIGTDSWRWMLGVEAIPAIIYFISLFTVPKSPRWLILKLNNIALARKILMKIGGEAYAEITIQEIQRGIAKKETKGKLKDLLSSKYATIMIIALGIAFFQQITGINAIFYYAPTIFEQAGGSTDSSFLQAIVVGLTNLVFTLVAIWLIDRLGRKPLLLIGTTCMTIALLMATFAFNNATYDFNEKTLEKVNNTEIKMALQDLKGRSFESQSLLFKELKLLLTPKDALEFERNEIKNFIQINDTLVLMAILLYVASFAISLGPVMWTLISEVFPSKIKGIAISVVGFFNSLVSFSVTQVFPWELSRLGPTTTFAIYALLSMCAVLFVYKFVIETKGKTLEQVEELLIRS</sequence>
<dbReference type="Pfam" id="PF00083">
    <property type="entry name" value="Sugar_tr"/>
    <property type="match status" value="2"/>
</dbReference>
<feature type="transmembrane region" description="Helical" evidence="8">
    <location>
        <begin position="59"/>
        <end position="80"/>
    </location>
</feature>
<dbReference type="SUPFAM" id="SSF103473">
    <property type="entry name" value="MFS general substrate transporter"/>
    <property type="match status" value="1"/>
</dbReference>
<evidence type="ECO:0000313" key="10">
    <source>
        <dbReference type="EMBL" id="GGK14833.1"/>
    </source>
</evidence>
<dbReference type="EMBL" id="BMNR01000001">
    <property type="protein sequence ID" value="GGK14833.1"/>
    <property type="molecule type" value="Genomic_DNA"/>
</dbReference>
<evidence type="ECO:0000256" key="8">
    <source>
        <dbReference type="SAM" id="Phobius"/>
    </source>
</evidence>
<keyword evidence="4 8" id="KW-0812">Transmembrane</keyword>
<feature type="transmembrane region" description="Helical" evidence="8">
    <location>
        <begin position="21"/>
        <end position="39"/>
    </location>
</feature>
<feature type="transmembrane region" description="Helical" evidence="8">
    <location>
        <begin position="300"/>
        <end position="321"/>
    </location>
</feature>
<feature type="transmembrane region" description="Helical" evidence="8">
    <location>
        <begin position="452"/>
        <end position="473"/>
    </location>
</feature>
<feature type="transmembrane region" description="Helical" evidence="8">
    <location>
        <begin position="417"/>
        <end position="440"/>
    </location>
</feature>
<dbReference type="Gene3D" id="1.20.1250.20">
    <property type="entry name" value="MFS general substrate transporter like domains"/>
    <property type="match status" value="2"/>
</dbReference>
<reference evidence="10" key="2">
    <citation type="submission" date="2020-09" db="EMBL/GenBank/DDBJ databases">
        <authorList>
            <person name="Sun Q."/>
            <person name="Ohkuma M."/>
        </authorList>
    </citation>
    <scope>NUCLEOTIDE SEQUENCE</scope>
    <source>
        <strain evidence="10">JCM 12862</strain>
    </source>
</reference>
<evidence type="ECO:0000313" key="11">
    <source>
        <dbReference type="Proteomes" id="UP000612329"/>
    </source>
</evidence>
<dbReference type="AlphaFoldDB" id="A0A8J3BE43"/>
<feature type="transmembrane region" description="Helical" evidence="8">
    <location>
        <begin position="180"/>
        <end position="201"/>
    </location>
</feature>
<evidence type="ECO:0000256" key="6">
    <source>
        <dbReference type="ARBA" id="ARBA00023136"/>
    </source>
</evidence>
<accession>A0A8J3BE43</accession>
<dbReference type="NCBIfam" id="TIGR00879">
    <property type="entry name" value="SP"/>
    <property type="match status" value="1"/>
</dbReference>
<comment type="similarity">
    <text evidence="2 7">Belongs to the major facilitator superfamily. Sugar transporter (TC 2.A.1.1) family.</text>
</comment>